<dbReference type="AlphaFoldDB" id="A0A9P1NAP3"/>
<dbReference type="CDD" id="cd00063">
    <property type="entry name" value="FN3"/>
    <property type="match status" value="1"/>
</dbReference>
<dbReference type="InterPro" id="IPR036770">
    <property type="entry name" value="Ankyrin_rpt-contain_sf"/>
</dbReference>
<dbReference type="PANTHER" id="PTHR21437:SF1">
    <property type="entry name" value="WIDE AWAKE"/>
    <property type="match status" value="1"/>
</dbReference>
<reference evidence="2" key="1">
    <citation type="submission" date="2022-11" db="EMBL/GenBank/DDBJ databases">
        <authorList>
            <person name="Kikuchi T."/>
        </authorList>
    </citation>
    <scope>NUCLEOTIDE SEQUENCE</scope>
    <source>
        <strain evidence="2">PS1010</strain>
    </source>
</reference>
<dbReference type="SUPFAM" id="SSF49265">
    <property type="entry name" value="Fibronectin type III"/>
    <property type="match status" value="1"/>
</dbReference>
<dbReference type="GO" id="GO:0061172">
    <property type="term" value="P:regulation of establishment of bipolar cell polarity"/>
    <property type="evidence" value="ECO:0007669"/>
    <property type="project" value="TreeGrafter"/>
</dbReference>
<keyword evidence="3" id="KW-1185">Reference proteome</keyword>
<dbReference type="SUPFAM" id="SSF48403">
    <property type="entry name" value="Ankyrin repeat"/>
    <property type="match status" value="1"/>
</dbReference>
<gene>
    <name evidence="2" type="ORF">CAMP_LOCUS17104</name>
</gene>
<proteinExistence type="predicted"/>
<evidence type="ECO:0000256" key="1">
    <source>
        <dbReference type="SAM" id="MobiDB-lite"/>
    </source>
</evidence>
<organism evidence="2 3">
    <name type="scientific">Caenorhabditis angaria</name>
    <dbReference type="NCBI Taxonomy" id="860376"/>
    <lineage>
        <taxon>Eukaryota</taxon>
        <taxon>Metazoa</taxon>
        <taxon>Ecdysozoa</taxon>
        <taxon>Nematoda</taxon>
        <taxon>Chromadorea</taxon>
        <taxon>Rhabditida</taxon>
        <taxon>Rhabditina</taxon>
        <taxon>Rhabditomorpha</taxon>
        <taxon>Rhabditoidea</taxon>
        <taxon>Rhabditidae</taxon>
        <taxon>Peloderinae</taxon>
        <taxon>Caenorhabditis</taxon>
    </lineage>
</organism>
<dbReference type="GO" id="GO:0000132">
    <property type="term" value="P:establishment of mitotic spindle orientation"/>
    <property type="evidence" value="ECO:0007669"/>
    <property type="project" value="TreeGrafter"/>
</dbReference>
<feature type="region of interest" description="Disordered" evidence="1">
    <location>
        <begin position="44"/>
        <end position="72"/>
    </location>
</feature>
<sequence>MKSKRSLIRAILFVLRLQKNVNVRRNESRRNTIFASRNIVRCESTKHRRRSSHKCSQRHRNSAPSSSYPLRSPSVLRSSVFDSHGHQNENGCDFGAFSAMSQPYLVGLDDSRGRPLLSVCAGAAHTLASTALLCRQQRHWKKVASGPLMRGVSVQRQSSIELLERRKTEDGNRLQKKAIKTNMISMYGALLAVEQNDKEALNVVLDKNQIDVNAPISSGSYEKYSTNWTLLDVAINLNHAECVYLLQQHNAIENHQMNTLEKRKRAIREAVLYTTQEIGVLKKAGHSKENDKHLNAMNAHIHILKRMEDTLECDIRPTPPICAIVEATSKARAIIRITLADNVQDVVLRYKVEWSVYPNFEKVFGECIETRTLNDVLTINGLENGMSFIFRVSSIGAIGESEPKICSPGMIEISSWDDDHKKEGWQEKVEQMKELTAEVMKHRSSLVWQRIFPISENTGKRKKNGLKELFTASSKFSKHASRFSTF</sequence>
<evidence type="ECO:0000313" key="3">
    <source>
        <dbReference type="Proteomes" id="UP001152747"/>
    </source>
</evidence>
<feature type="compositionally biased region" description="Basic residues" evidence="1">
    <location>
        <begin position="46"/>
        <end position="61"/>
    </location>
</feature>
<dbReference type="EMBL" id="CANHGI010000006">
    <property type="protein sequence ID" value="CAI5454467.1"/>
    <property type="molecule type" value="Genomic_DNA"/>
</dbReference>
<protein>
    <recommendedName>
        <fullName evidence="4">Fibronectin type-III domain-containing protein</fullName>
    </recommendedName>
</protein>
<dbReference type="GO" id="GO:0005819">
    <property type="term" value="C:spindle"/>
    <property type="evidence" value="ECO:0007669"/>
    <property type="project" value="TreeGrafter"/>
</dbReference>
<accession>A0A9P1NAP3</accession>
<dbReference type="InterPro" id="IPR003961">
    <property type="entry name" value="FN3_dom"/>
</dbReference>
<dbReference type="Proteomes" id="UP001152747">
    <property type="component" value="Unassembled WGS sequence"/>
</dbReference>
<evidence type="ECO:0008006" key="4">
    <source>
        <dbReference type="Google" id="ProtNLM"/>
    </source>
</evidence>
<dbReference type="Gene3D" id="1.25.40.20">
    <property type="entry name" value="Ankyrin repeat-containing domain"/>
    <property type="match status" value="1"/>
</dbReference>
<dbReference type="InterPro" id="IPR039269">
    <property type="entry name" value="ANKFN1"/>
</dbReference>
<dbReference type="OrthoDB" id="2428204at2759"/>
<feature type="compositionally biased region" description="Polar residues" evidence="1">
    <location>
        <begin position="62"/>
        <end position="72"/>
    </location>
</feature>
<comment type="caution">
    <text evidence="2">The sequence shown here is derived from an EMBL/GenBank/DDBJ whole genome shotgun (WGS) entry which is preliminary data.</text>
</comment>
<dbReference type="PANTHER" id="PTHR21437">
    <property type="entry name" value="WIDE AWAKE"/>
    <property type="match status" value="1"/>
</dbReference>
<dbReference type="InterPro" id="IPR036116">
    <property type="entry name" value="FN3_sf"/>
</dbReference>
<name>A0A9P1NAP3_9PELO</name>
<evidence type="ECO:0000313" key="2">
    <source>
        <dbReference type="EMBL" id="CAI5454467.1"/>
    </source>
</evidence>